<gene>
    <name evidence="2" type="ORF">K6T82_22870</name>
</gene>
<keyword evidence="1" id="KW-1133">Transmembrane helix</keyword>
<reference evidence="2 3" key="1">
    <citation type="journal article" date="2023" name="Antonie Van Leeuwenhoek">
        <title>Flavobacterium potami sp. nov., a multi-metal resistance genes harbouring bacterium isolated from shallow river silt.</title>
        <authorList>
            <person name="Li S."/>
            <person name="Mao S."/>
            <person name="Mu W."/>
            <person name="Guo B."/>
            <person name="Li C."/>
            <person name="Zhu Q."/>
            <person name="Hou X."/>
            <person name="Zhao Y."/>
            <person name="Wei S."/>
            <person name="Liu H."/>
            <person name="Liu A."/>
        </authorList>
    </citation>
    <scope>NUCLEOTIDE SEQUENCE [LARGE SCALE GENOMIC DNA]</scope>
    <source>
        <strain evidence="2 3">17A</strain>
    </source>
</reference>
<comment type="caution">
    <text evidence="2">The sequence shown here is derived from an EMBL/GenBank/DDBJ whole genome shotgun (WGS) entry which is preliminary data.</text>
</comment>
<dbReference type="EMBL" id="JAINUY010000010">
    <property type="protein sequence ID" value="MBZ4037623.1"/>
    <property type="molecule type" value="Genomic_DNA"/>
</dbReference>
<dbReference type="AlphaFoldDB" id="A0A9X1HE33"/>
<evidence type="ECO:0000313" key="2">
    <source>
        <dbReference type="EMBL" id="MBZ4037623.1"/>
    </source>
</evidence>
<keyword evidence="3" id="KW-1185">Reference proteome</keyword>
<feature type="transmembrane region" description="Helical" evidence="1">
    <location>
        <begin position="7"/>
        <end position="25"/>
    </location>
</feature>
<dbReference type="RefSeq" id="WP_223711148.1">
    <property type="nucleotide sequence ID" value="NZ_JAINUY010000010.1"/>
</dbReference>
<evidence type="ECO:0000256" key="1">
    <source>
        <dbReference type="SAM" id="Phobius"/>
    </source>
</evidence>
<evidence type="ECO:0000313" key="3">
    <source>
        <dbReference type="Proteomes" id="UP001139366"/>
    </source>
</evidence>
<keyword evidence="1" id="KW-0812">Transmembrane</keyword>
<accession>A0A9X1HE33</accession>
<sequence length="78" mass="9021">MIKWVKIAIGCLFISGFIYTANLYFNYKANSYLGIYGGELNHYKNDFVLIVNNQNIDTLNVNIPSPFSKGFNFLWEET</sequence>
<dbReference type="Proteomes" id="UP001139366">
    <property type="component" value="Unassembled WGS sequence"/>
</dbReference>
<proteinExistence type="predicted"/>
<keyword evidence="1" id="KW-0472">Membrane</keyword>
<name>A0A9X1HE33_9FLAO</name>
<organism evidence="2 3">
    <name type="scientific">Flavobacterium potami</name>
    <dbReference type="NCBI Taxonomy" id="2872310"/>
    <lineage>
        <taxon>Bacteria</taxon>
        <taxon>Pseudomonadati</taxon>
        <taxon>Bacteroidota</taxon>
        <taxon>Flavobacteriia</taxon>
        <taxon>Flavobacteriales</taxon>
        <taxon>Flavobacteriaceae</taxon>
        <taxon>Flavobacterium</taxon>
    </lineage>
</organism>
<protein>
    <submittedName>
        <fullName evidence="2">Uncharacterized protein</fullName>
    </submittedName>
</protein>